<feature type="compositionally biased region" description="Basic and acidic residues" evidence="2">
    <location>
        <begin position="63"/>
        <end position="74"/>
    </location>
</feature>
<accession>A0A135V1I8</accession>
<keyword evidence="1" id="KW-0175">Coiled coil</keyword>
<proteinExistence type="predicted"/>
<evidence type="ECO:0000313" key="3">
    <source>
        <dbReference type="EMBL" id="KXH66526.1"/>
    </source>
</evidence>
<dbReference type="Proteomes" id="UP000070121">
    <property type="component" value="Unassembled WGS sequence"/>
</dbReference>
<feature type="compositionally biased region" description="Basic and acidic residues" evidence="2">
    <location>
        <begin position="84"/>
        <end position="98"/>
    </location>
</feature>
<organism evidence="3 4">
    <name type="scientific">Colletotrichum salicis</name>
    <dbReference type="NCBI Taxonomy" id="1209931"/>
    <lineage>
        <taxon>Eukaryota</taxon>
        <taxon>Fungi</taxon>
        <taxon>Dikarya</taxon>
        <taxon>Ascomycota</taxon>
        <taxon>Pezizomycotina</taxon>
        <taxon>Sordariomycetes</taxon>
        <taxon>Hypocreomycetidae</taxon>
        <taxon>Glomerellales</taxon>
        <taxon>Glomerellaceae</taxon>
        <taxon>Colletotrichum</taxon>
        <taxon>Colletotrichum acutatum species complex</taxon>
    </lineage>
</organism>
<evidence type="ECO:0000313" key="4">
    <source>
        <dbReference type="Proteomes" id="UP000070121"/>
    </source>
</evidence>
<sequence>MSSQDTSESLSDNQIDNNITRFTCESNSSTIENTVSPPKSVPEEVLWVTAVPERQDGPVTNTKDTHSQTAHSDELETTSQAKSDGLDVVKDEDKGRSQDEEDRAVETDNEDGGYGSSGSSASDPMSDVDPDTRQRIGKKRLQQHAQHLAITEQRIRVLEQRLNAIEKLTPRPAEAKLENIPAKPQLNFIEWTQFKATKCRKETDERHAIDVLVV</sequence>
<reference evidence="3 4" key="1">
    <citation type="submission" date="2014-02" db="EMBL/GenBank/DDBJ databases">
        <title>The genome sequence of Colletotrichum salicis CBS 607.94.</title>
        <authorList>
            <person name="Baroncelli R."/>
            <person name="Thon M.R."/>
        </authorList>
    </citation>
    <scope>NUCLEOTIDE SEQUENCE [LARGE SCALE GENOMIC DNA]</scope>
    <source>
        <strain evidence="3 4">CBS 607.94</strain>
    </source>
</reference>
<dbReference type="AlphaFoldDB" id="A0A135V1I8"/>
<feature type="compositionally biased region" description="Polar residues" evidence="2">
    <location>
        <begin position="1"/>
        <end position="37"/>
    </location>
</feature>
<evidence type="ECO:0000256" key="2">
    <source>
        <dbReference type="SAM" id="MobiDB-lite"/>
    </source>
</evidence>
<feature type="compositionally biased region" description="Acidic residues" evidence="2">
    <location>
        <begin position="99"/>
        <end position="111"/>
    </location>
</feature>
<feature type="coiled-coil region" evidence="1">
    <location>
        <begin position="141"/>
        <end position="168"/>
    </location>
</feature>
<gene>
    <name evidence="3" type="ORF">CSAL01_10608</name>
</gene>
<protein>
    <submittedName>
        <fullName evidence="3">Uncharacterized protein</fullName>
    </submittedName>
</protein>
<comment type="caution">
    <text evidence="3">The sequence shown here is derived from an EMBL/GenBank/DDBJ whole genome shotgun (WGS) entry which is preliminary data.</text>
</comment>
<evidence type="ECO:0000256" key="1">
    <source>
        <dbReference type="SAM" id="Coils"/>
    </source>
</evidence>
<keyword evidence="4" id="KW-1185">Reference proteome</keyword>
<feature type="compositionally biased region" description="Low complexity" evidence="2">
    <location>
        <begin position="117"/>
        <end position="127"/>
    </location>
</feature>
<feature type="region of interest" description="Disordered" evidence="2">
    <location>
        <begin position="1"/>
        <end position="132"/>
    </location>
</feature>
<dbReference type="EMBL" id="JFFI01000655">
    <property type="protein sequence ID" value="KXH66526.1"/>
    <property type="molecule type" value="Genomic_DNA"/>
</dbReference>
<name>A0A135V1I8_9PEZI</name>